<accession>A0A8J2KTU3</accession>
<reference evidence="2" key="1">
    <citation type="submission" date="2021-06" db="EMBL/GenBank/DDBJ databases">
        <authorList>
            <person name="Hodson N. C."/>
            <person name="Mongue J. A."/>
            <person name="Jaron S. K."/>
        </authorList>
    </citation>
    <scope>NUCLEOTIDE SEQUENCE</scope>
</reference>
<proteinExistence type="predicted"/>
<dbReference type="OrthoDB" id="70161at2759"/>
<dbReference type="AlphaFoldDB" id="A0A8J2KTU3"/>
<gene>
    <name evidence="2" type="ORF">AFUS01_LOCUS29966</name>
</gene>
<sequence>MTPPTLTVAGPSTELSGPGPGGGNNKKDVQQDRKDLERFAKFFTLKCVQVIVQSRIFENWIVGGETEMNICEVKLEAKIKCVHL</sequence>
<protein>
    <submittedName>
        <fullName evidence="2">Uncharacterized protein</fullName>
    </submittedName>
</protein>
<evidence type="ECO:0000313" key="2">
    <source>
        <dbReference type="EMBL" id="CAG7819527.1"/>
    </source>
</evidence>
<comment type="caution">
    <text evidence="2">The sequence shown here is derived from an EMBL/GenBank/DDBJ whole genome shotgun (WGS) entry which is preliminary data.</text>
</comment>
<evidence type="ECO:0000313" key="3">
    <source>
        <dbReference type="Proteomes" id="UP000708208"/>
    </source>
</evidence>
<feature type="region of interest" description="Disordered" evidence="1">
    <location>
        <begin position="1"/>
        <end position="31"/>
    </location>
</feature>
<name>A0A8J2KTU3_9HEXA</name>
<dbReference type="Proteomes" id="UP000708208">
    <property type="component" value="Unassembled WGS sequence"/>
</dbReference>
<keyword evidence="3" id="KW-1185">Reference proteome</keyword>
<organism evidence="2 3">
    <name type="scientific">Allacma fusca</name>
    <dbReference type="NCBI Taxonomy" id="39272"/>
    <lineage>
        <taxon>Eukaryota</taxon>
        <taxon>Metazoa</taxon>
        <taxon>Ecdysozoa</taxon>
        <taxon>Arthropoda</taxon>
        <taxon>Hexapoda</taxon>
        <taxon>Collembola</taxon>
        <taxon>Symphypleona</taxon>
        <taxon>Sminthuridae</taxon>
        <taxon>Allacma</taxon>
    </lineage>
</organism>
<evidence type="ECO:0000256" key="1">
    <source>
        <dbReference type="SAM" id="MobiDB-lite"/>
    </source>
</evidence>
<dbReference type="EMBL" id="CAJVCH010451774">
    <property type="protein sequence ID" value="CAG7819527.1"/>
    <property type="molecule type" value="Genomic_DNA"/>
</dbReference>